<accession>A0ABQ5Q3D3</accession>
<dbReference type="InterPro" id="IPR039315">
    <property type="entry name" value="CheW"/>
</dbReference>
<protein>
    <recommendedName>
        <fullName evidence="2">Chemotaxis protein CheW</fullName>
    </recommendedName>
</protein>
<evidence type="ECO:0000256" key="2">
    <source>
        <dbReference type="ARBA" id="ARBA00021483"/>
    </source>
</evidence>
<dbReference type="Proteomes" id="UP001165089">
    <property type="component" value="Unassembled WGS sequence"/>
</dbReference>
<evidence type="ECO:0000313" key="5">
    <source>
        <dbReference type="EMBL" id="GLH69138.1"/>
    </source>
</evidence>
<dbReference type="PROSITE" id="PS50851">
    <property type="entry name" value="CHEW"/>
    <property type="match status" value="1"/>
</dbReference>
<gene>
    <name evidence="5" type="ORF">GETHPA_06710</name>
</gene>
<evidence type="ECO:0000313" key="6">
    <source>
        <dbReference type="Proteomes" id="UP001165089"/>
    </source>
</evidence>
<dbReference type="Gene3D" id="2.40.50.180">
    <property type="entry name" value="CheA-289, Domain 4"/>
    <property type="match status" value="1"/>
</dbReference>
<keyword evidence="6" id="KW-1185">Reference proteome</keyword>
<comment type="subcellular location">
    <subcellularLocation>
        <location evidence="1">Cytoplasm</location>
    </subcellularLocation>
</comment>
<dbReference type="Pfam" id="PF01584">
    <property type="entry name" value="CheW"/>
    <property type="match status" value="1"/>
</dbReference>
<sequence length="171" mass="17938">MASPQASTQSMHQVLCFALAGEAYGIPILKVREIQAEAVITRIPKAPPYMPGVINLRGAIVPILELRQRFSLGSAPEDTRPVIVIVEVQGRTIGIRVDAVSDVLDLDPAAIKPPPELGAQTQLGREFIAGLASQPGAPGAADQGDGAMLILLDLDRLLSDGELLSLDSATA</sequence>
<name>A0ABQ5Q3D3_9BACT</name>
<dbReference type="InterPro" id="IPR036061">
    <property type="entry name" value="CheW-like_dom_sf"/>
</dbReference>
<dbReference type="RefSeq" id="WP_285722935.1">
    <property type="nucleotide sequence ID" value="NZ_BSDD01000001.1"/>
</dbReference>
<keyword evidence="3" id="KW-0963">Cytoplasm</keyword>
<feature type="domain" description="CheW-like" evidence="4">
    <location>
        <begin position="11"/>
        <end position="163"/>
    </location>
</feature>
<evidence type="ECO:0000259" key="4">
    <source>
        <dbReference type="PROSITE" id="PS50851"/>
    </source>
</evidence>
<proteinExistence type="predicted"/>
<reference evidence="5 6" key="1">
    <citation type="journal article" date="2023" name="Antonie Van Leeuwenhoek">
        <title>Mesoterricola silvestris gen. nov., sp. nov., Mesoterricola sediminis sp. nov., Geothrix oryzae sp. nov., Geothrix edaphica sp. nov., Geothrix rubra sp. nov., and Geothrix limicola sp. nov., six novel members of Acidobacteriota isolated from soils.</title>
        <authorList>
            <person name="Itoh H."/>
            <person name="Sugisawa Y."/>
            <person name="Mise K."/>
            <person name="Xu Z."/>
            <person name="Kuniyasu M."/>
            <person name="Ushijima N."/>
            <person name="Kawano K."/>
            <person name="Kobayashi E."/>
            <person name="Shiratori Y."/>
            <person name="Masuda Y."/>
            <person name="Senoo K."/>
        </authorList>
    </citation>
    <scope>NUCLEOTIDE SEQUENCE [LARGE SCALE GENOMIC DNA]</scope>
    <source>
        <strain evidence="5 6">Red803</strain>
    </source>
</reference>
<comment type="caution">
    <text evidence="5">The sequence shown here is derived from an EMBL/GenBank/DDBJ whole genome shotgun (WGS) entry which is preliminary data.</text>
</comment>
<dbReference type="EMBL" id="BSDD01000001">
    <property type="protein sequence ID" value="GLH69138.1"/>
    <property type="molecule type" value="Genomic_DNA"/>
</dbReference>
<dbReference type="SMART" id="SM00260">
    <property type="entry name" value="CheW"/>
    <property type="match status" value="1"/>
</dbReference>
<dbReference type="SUPFAM" id="SSF50341">
    <property type="entry name" value="CheW-like"/>
    <property type="match status" value="1"/>
</dbReference>
<dbReference type="InterPro" id="IPR002545">
    <property type="entry name" value="CheW-lke_dom"/>
</dbReference>
<organism evidence="5 6">
    <name type="scientific">Geothrix rubra</name>
    <dbReference type="NCBI Taxonomy" id="2927977"/>
    <lineage>
        <taxon>Bacteria</taxon>
        <taxon>Pseudomonadati</taxon>
        <taxon>Acidobacteriota</taxon>
        <taxon>Holophagae</taxon>
        <taxon>Holophagales</taxon>
        <taxon>Holophagaceae</taxon>
        <taxon>Geothrix</taxon>
    </lineage>
</organism>
<dbReference type="Gene3D" id="2.30.30.40">
    <property type="entry name" value="SH3 Domains"/>
    <property type="match status" value="1"/>
</dbReference>
<dbReference type="PANTHER" id="PTHR22617:SF45">
    <property type="entry name" value="CHEMOTAXIS PROTEIN CHEW"/>
    <property type="match status" value="1"/>
</dbReference>
<evidence type="ECO:0000256" key="1">
    <source>
        <dbReference type="ARBA" id="ARBA00004496"/>
    </source>
</evidence>
<dbReference type="PANTHER" id="PTHR22617">
    <property type="entry name" value="CHEMOTAXIS SENSOR HISTIDINE KINASE-RELATED"/>
    <property type="match status" value="1"/>
</dbReference>
<evidence type="ECO:0000256" key="3">
    <source>
        <dbReference type="ARBA" id="ARBA00022490"/>
    </source>
</evidence>